<feature type="compositionally biased region" description="Basic residues" evidence="1">
    <location>
        <begin position="364"/>
        <end position="373"/>
    </location>
</feature>
<name>A0A936F2C5_9BACT</name>
<dbReference type="GO" id="GO:0016787">
    <property type="term" value="F:hydrolase activity"/>
    <property type="evidence" value="ECO:0007669"/>
    <property type="project" value="UniProtKB-KW"/>
</dbReference>
<dbReference type="InterPro" id="IPR050266">
    <property type="entry name" value="AB_hydrolase_sf"/>
</dbReference>
<keyword evidence="2" id="KW-0812">Transmembrane</keyword>
<feature type="region of interest" description="Disordered" evidence="1">
    <location>
        <begin position="310"/>
        <end position="373"/>
    </location>
</feature>
<evidence type="ECO:0000256" key="2">
    <source>
        <dbReference type="SAM" id="Phobius"/>
    </source>
</evidence>
<dbReference type="InterPro" id="IPR029058">
    <property type="entry name" value="AB_hydrolase_fold"/>
</dbReference>
<organism evidence="4 5">
    <name type="scientific">Candidatus Geothrix odensensis</name>
    <dbReference type="NCBI Taxonomy" id="2954440"/>
    <lineage>
        <taxon>Bacteria</taxon>
        <taxon>Pseudomonadati</taxon>
        <taxon>Acidobacteriota</taxon>
        <taxon>Holophagae</taxon>
        <taxon>Holophagales</taxon>
        <taxon>Holophagaceae</taxon>
        <taxon>Geothrix</taxon>
    </lineage>
</organism>
<protein>
    <submittedName>
        <fullName evidence="4">Alpha/beta hydrolase</fullName>
    </submittedName>
</protein>
<gene>
    <name evidence="4" type="ORF">IPN91_07605</name>
</gene>
<keyword evidence="4" id="KW-0378">Hydrolase</keyword>
<evidence type="ECO:0000256" key="1">
    <source>
        <dbReference type="SAM" id="MobiDB-lite"/>
    </source>
</evidence>
<evidence type="ECO:0000313" key="5">
    <source>
        <dbReference type="Proteomes" id="UP000709959"/>
    </source>
</evidence>
<comment type="caution">
    <text evidence="4">The sequence shown here is derived from an EMBL/GenBank/DDBJ whole genome shotgun (WGS) entry which is preliminary data.</text>
</comment>
<dbReference type="PANTHER" id="PTHR43798">
    <property type="entry name" value="MONOACYLGLYCEROL LIPASE"/>
    <property type="match status" value="1"/>
</dbReference>
<dbReference type="SUPFAM" id="SSF53474">
    <property type="entry name" value="alpha/beta-Hydrolases"/>
    <property type="match status" value="1"/>
</dbReference>
<dbReference type="PRINTS" id="PR00111">
    <property type="entry name" value="ABHYDROLASE"/>
</dbReference>
<dbReference type="PANTHER" id="PTHR43798:SF33">
    <property type="entry name" value="HYDROLASE, PUTATIVE (AFU_ORTHOLOGUE AFUA_2G14860)-RELATED"/>
    <property type="match status" value="1"/>
</dbReference>
<feature type="transmembrane region" description="Helical" evidence="2">
    <location>
        <begin position="6"/>
        <end position="27"/>
    </location>
</feature>
<dbReference type="Pfam" id="PF12697">
    <property type="entry name" value="Abhydrolase_6"/>
    <property type="match status" value="1"/>
</dbReference>
<evidence type="ECO:0000259" key="3">
    <source>
        <dbReference type="Pfam" id="PF12697"/>
    </source>
</evidence>
<keyword evidence="2" id="KW-1133">Transmembrane helix</keyword>
<reference evidence="4 5" key="1">
    <citation type="submission" date="2020-10" db="EMBL/GenBank/DDBJ databases">
        <title>Connecting structure to function with the recovery of over 1000 high-quality activated sludge metagenome-assembled genomes encoding full-length rRNA genes using long-read sequencing.</title>
        <authorList>
            <person name="Singleton C.M."/>
            <person name="Petriglieri F."/>
            <person name="Kristensen J.M."/>
            <person name="Kirkegaard R.H."/>
            <person name="Michaelsen T.Y."/>
            <person name="Andersen M.H."/>
            <person name="Karst S.M."/>
            <person name="Dueholm M.S."/>
            <person name="Nielsen P.H."/>
            <person name="Albertsen M."/>
        </authorList>
    </citation>
    <scope>NUCLEOTIDE SEQUENCE [LARGE SCALE GENOMIC DNA]</scope>
    <source>
        <strain evidence="4">OdNE_18-Q3-R46-58_MAXAC.008</strain>
    </source>
</reference>
<dbReference type="EMBL" id="JADKCH010000005">
    <property type="protein sequence ID" value="MBK8572506.1"/>
    <property type="molecule type" value="Genomic_DNA"/>
</dbReference>
<feature type="domain" description="AB hydrolase-1" evidence="3">
    <location>
        <begin position="70"/>
        <end position="295"/>
    </location>
</feature>
<proteinExistence type="predicted"/>
<dbReference type="AlphaFoldDB" id="A0A936F2C5"/>
<dbReference type="GO" id="GO:0016020">
    <property type="term" value="C:membrane"/>
    <property type="evidence" value="ECO:0007669"/>
    <property type="project" value="TreeGrafter"/>
</dbReference>
<keyword evidence="2" id="KW-0472">Membrane</keyword>
<dbReference type="InterPro" id="IPR000073">
    <property type="entry name" value="AB_hydrolase_1"/>
</dbReference>
<dbReference type="Gene3D" id="3.40.50.1820">
    <property type="entry name" value="alpha/beta hydrolase"/>
    <property type="match status" value="1"/>
</dbReference>
<evidence type="ECO:0000313" key="4">
    <source>
        <dbReference type="EMBL" id="MBK8572506.1"/>
    </source>
</evidence>
<accession>A0A936F2C5</accession>
<feature type="compositionally biased region" description="Low complexity" evidence="1">
    <location>
        <begin position="329"/>
        <end position="347"/>
    </location>
</feature>
<dbReference type="Proteomes" id="UP000709959">
    <property type="component" value="Unassembled WGS sequence"/>
</dbReference>
<sequence length="373" mass="40072">MSMGWMVGALLLGAFLITVLVVGWLMLRRPLELWDWGTRRALARTGLEKRVIPSPAGPQTVFVGGSGPALVFLHGAGHQAGTWLQSVRALRDRYTLVIPDLAGHGESAPVTGPIQASDIVNGLEAVIASLAQGRPATLIGNSLGGWMAMVLATRHPEWVERIIAVNGGPLAGTDDSVRMLPATREEARATMARLRDASSSAIPDHVLDDLVRRSRSGPFTRFVATSPATGEWVLTEAQLGTIRIPVRLIWGLSDGFMPLAYAERMRAALPDVELITLERCGHVPQQEAPERFLAALRQALDEASPVEANHGRLAPTFHPTAEGPPFGGPSAARRLPPTRRSSSSSRGYRPRGRAGGPAGLRGAWRPRGRSGRR</sequence>